<evidence type="ECO:0000313" key="2">
    <source>
        <dbReference type="EMBL" id="PIZ14972.1"/>
    </source>
</evidence>
<dbReference type="AlphaFoldDB" id="A0A2H9P9K9"/>
<reference evidence="3" key="1">
    <citation type="submission" date="2017-09" db="EMBL/GenBank/DDBJ databases">
        <title>Depth-based differentiation of microbial function through sediment-hosted aquifers and enrichment of novel symbionts in the deep terrestrial subsurface.</title>
        <authorList>
            <person name="Probst A.J."/>
            <person name="Ladd B."/>
            <person name="Jarett J.K."/>
            <person name="Geller-Mcgrath D.E."/>
            <person name="Sieber C.M.K."/>
            <person name="Emerson J.B."/>
            <person name="Anantharaman K."/>
            <person name="Thomas B.C."/>
            <person name="Malmstrom R."/>
            <person name="Stieglmeier M."/>
            <person name="Klingl A."/>
            <person name="Woyke T."/>
            <person name="Ryan C.M."/>
            <person name="Banfield J.F."/>
        </authorList>
    </citation>
    <scope>NUCLEOTIDE SEQUENCE [LARGE SCALE GENOMIC DNA]</scope>
</reference>
<dbReference type="Pfam" id="PF01969">
    <property type="entry name" value="Ni_insertion"/>
    <property type="match status" value="1"/>
</dbReference>
<gene>
    <name evidence="2" type="ORF">COY51_06830</name>
</gene>
<comment type="caution">
    <text evidence="2">The sequence shown here is derived from an EMBL/GenBank/DDBJ whole genome shotgun (WGS) entry which is preliminary data.</text>
</comment>
<organism evidence="2 3">
    <name type="scientific">Candidatus Desantisbacteria bacterium CG_4_10_14_0_8_um_filter_39_17</name>
    <dbReference type="NCBI Taxonomy" id="1974542"/>
    <lineage>
        <taxon>Bacteria</taxon>
        <taxon>Candidatus Desantisiibacteriota</taxon>
    </lineage>
</organism>
<evidence type="ECO:0000313" key="3">
    <source>
        <dbReference type="Proteomes" id="UP000234145"/>
    </source>
</evidence>
<name>A0A2H9P9K9_9BACT</name>
<proteinExistence type="predicted"/>
<protein>
    <submittedName>
        <fullName evidence="2">Uncharacterized protein</fullName>
    </submittedName>
</protein>
<sequence length="277" mass="30853">MARATFVRQKWLNPGQEEKRKGNIKRFMNMRVAYLDCYYGVTPRKLLSAIIDAGIEANILIEEMKKLNIPFEIDVKREKRGQNKATNIKLKSEEKRCPTTLKEIINLINLSYLESGIKSTVKLIYDKIGEVESKIHKEPKEKVHLYEVGQPKAILIVTGIVAGIKKLKIGEVYCSGLSLGSGNVKCSHGILSVPVPATSLLVKNIPTYALDIKGEMTTPLGTAIVSFLVKKNGHPRSGWGRIPLMFIERIGQGFGANDGPLPSEPLSIYLGRKRRTI</sequence>
<accession>A0A2H9P9K9</accession>
<keyword evidence="1" id="KW-0533">Nickel</keyword>
<dbReference type="PANTHER" id="PTHR36566:SF1">
    <property type="entry name" value="PYRIDINIUM-3,5-BISTHIOCARBOXYLIC ACID MONONUCLEOTIDE NICKEL INSERTION PROTEIN"/>
    <property type="match status" value="1"/>
</dbReference>
<dbReference type="InterPro" id="IPR002822">
    <property type="entry name" value="Ni_insertion"/>
</dbReference>
<dbReference type="PANTHER" id="PTHR36566">
    <property type="entry name" value="NICKEL INSERTION PROTEIN-RELATED"/>
    <property type="match status" value="1"/>
</dbReference>
<evidence type="ECO:0000256" key="1">
    <source>
        <dbReference type="ARBA" id="ARBA00022596"/>
    </source>
</evidence>
<dbReference type="Proteomes" id="UP000234145">
    <property type="component" value="Unassembled WGS sequence"/>
</dbReference>
<dbReference type="EMBL" id="PFMS01000114">
    <property type="protein sequence ID" value="PIZ14972.1"/>
    <property type="molecule type" value="Genomic_DNA"/>
</dbReference>